<reference evidence="4" key="1">
    <citation type="submission" date="2017-02" db="UniProtKB">
        <authorList>
            <consortium name="WormBaseParasite"/>
        </authorList>
    </citation>
    <scope>IDENTIFICATION</scope>
</reference>
<dbReference type="PROSITE" id="PS50088">
    <property type="entry name" value="ANK_REPEAT"/>
    <property type="match status" value="1"/>
</dbReference>
<dbReference type="AlphaFoldDB" id="A0A0R3RJS0"/>
<evidence type="ECO:0000259" key="2">
    <source>
        <dbReference type="PROSITE" id="PS50174"/>
    </source>
</evidence>
<dbReference type="PROSITE" id="PS50174">
    <property type="entry name" value="G_PATCH"/>
    <property type="match status" value="1"/>
</dbReference>
<dbReference type="PANTHER" id="PTHR20923">
    <property type="entry name" value="BAT4 PROTEIN-RELATED"/>
    <property type="match status" value="1"/>
</dbReference>
<dbReference type="Gene3D" id="1.25.40.20">
    <property type="entry name" value="Ankyrin repeat-containing domain"/>
    <property type="match status" value="1"/>
</dbReference>
<dbReference type="InterPro" id="IPR039146">
    <property type="entry name" value="GPANK1"/>
</dbReference>
<dbReference type="Pfam" id="PF12796">
    <property type="entry name" value="Ank_2"/>
    <property type="match status" value="1"/>
</dbReference>
<evidence type="ECO:0000256" key="1">
    <source>
        <dbReference type="PROSITE-ProRule" id="PRU00023"/>
    </source>
</evidence>
<dbReference type="WBParaSite" id="EEL_0000172901-mRNA-1">
    <property type="protein sequence ID" value="EEL_0000172901-mRNA-1"/>
    <property type="gene ID" value="EEL_0000172901"/>
</dbReference>
<dbReference type="Proteomes" id="UP000050640">
    <property type="component" value="Unplaced"/>
</dbReference>
<protein>
    <submittedName>
        <fullName evidence="4">G-patch domain-containing protein</fullName>
    </submittedName>
</protein>
<feature type="repeat" description="ANK" evidence="1">
    <location>
        <begin position="133"/>
        <end position="165"/>
    </location>
</feature>
<dbReference type="InterPro" id="IPR002110">
    <property type="entry name" value="Ankyrin_rpt"/>
</dbReference>
<keyword evidence="3" id="KW-1185">Reference proteome</keyword>
<evidence type="ECO:0000313" key="3">
    <source>
        <dbReference type="Proteomes" id="UP000050640"/>
    </source>
</evidence>
<dbReference type="Pfam" id="PF01585">
    <property type="entry name" value="G-patch"/>
    <property type="match status" value="1"/>
</dbReference>
<dbReference type="PROSITE" id="PS50297">
    <property type="entry name" value="ANK_REP_REGION"/>
    <property type="match status" value="1"/>
</dbReference>
<keyword evidence="1" id="KW-0040">ANK repeat</keyword>
<dbReference type="SMART" id="SM00443">
    <property type="entry name" value="G_patch"/>
    <property type="match status" value="1"/>
</dbReference>
<dbReference type="STRING" id="1147741.A0A0R3RJS0"/>
<sequence>MNPSGDSSVIGKCKQVRFIRANPVISVQGGITESPCRPTLCGEEVRSFYETLLAEPSTSVVPDVTMAAKLKSIKNSNQHFRKFTKLSNKISMKQDDVTNNSEQLFKDAANGNLRGVMDYYCGKGMDVNVSDQYGWTPLMCASYAGHLHIVKYLLSVGADVLKRSKSGETAADFALRCGHREVYRHIFSHDKEESELQSKSSLQKVKGSEKDAEITRFCDACQCTYVGEAHLSSVAHLLETRRPVLDPGYGIPEWNKGYRILRRSGWDEFEGLGRNATGRRYPVKTVLKRDRFGLGCDTFDVPKVTHFKANDVQAVKVRPTKRGNEMKERRKRILHEKILEHHFRSMFRND</sequence>
<proteinExistence type="predicted"/>
<organism evidence="3 4">
    <name type="scientific">Elaeophora elaphi</name>
    <dbReference type="NCBI Taxonomy" id="1147741"/>
    <lineage>
        <taxon>Eukaryota</taxon>
        <taxon>Metazoa</taxon>
        <taxon>Ecdysozoa</taxon>
        <taxon>Nematoda</taxon>
        <taxon>Chromadorea</taxon>
        <taxon>Rhabditida</taxon>
        <taxon>Spirurina</taxon>
        <taxon>Spiruromorpha</taxon>
        <taxon>Filarioidea</taxon>
        <taxon>Onchocercidae</taxon>
        <taxon>Elaeophora</taxon>
    </lineage>
</organism>
<name>A0A0R3RJS0_9BILA</name>
<dbReference type="InterPro" id="IPR036770">
    <property type="entry name" value="Ankyrin_rpt-contain_sf"/>
</dbReference>
<evidence type="ECO:0000313" key="4">
    <source>
        <dbReference type="WBParaSite" id="EEL_0000172901-mRNA-1"/>
    </source>
</evidence>
<dbReference type="SUPFAM" id="SSF48403">
    <property type="entry name" value="Ankyrin repeat"/>
    <property type="match status" value="1"/>
</dbReference>
<feature type="domain" description="G-patch" evidence="2">
    <location>
        <begin position="253"/>
        <end position="299"/>
    </location>
</feature>
<dbReference type="PANTHER" id="PTHR20923:SF1">
    <property type="entry name" value="G PATCH DOMAIN AND ANKYRIN REPEAT-CONTAINING PROTEIN 1"/>
    <property type="match status" value="1"/>
</dbReference>
<dbReference type="SMART" id="SM00248">
    <property type="entry name" value="ANK"/>
    <property type="match status" value="2"/>
</dbReference>
<accession>A0A0R3RJS0</accession>
<dbReference type="GO" id="GO:0003676">
    <property type="term" value="F:nucleic acid binding"/>
    <property type="evidence" value="ECO:0007669"/>
    <property type="project" value="InterPro"/>
</dbReference>
<dbReference type="InterPro" id="IPR000467">
    <property type="entry name" value="G_patch_dom"/>
</dbReference>